<gene>
    <name evidence="3" type="primary">LOC108075712</name>
</gene>
<dbReference type="OMA" id="QANTSCC"/>
<dbReference type="GeneID" id="108075712"/>
<dbReference type="AlphaFoldDB" id="A0A6P4I458"/>
<evidence type="ECO:0000313" key="3">
    <source>
        <dbReference type="RefSeq" id="XP_017023732.1"/>
    </source>
</evidence>
<dbReference type="RefSeq" id="XP_017023732.1">
    <property type="nucleotide sequence ID" value="XM_017168243.3"/>
</dbReference>
<keyword evidence="2" id="KW-1185">Reference proteome</keyword>
<reference evidence="3" key="1">
    <citation type="submission" date="2025-08" db="UniProtKB">
        <authorList>
            <consortium name="RefSeq"/>
        </authorList>
    </citation>
    <scope>IDENTIFICATION</scope>
    <source>
        <strain evidence="3">14028-0561.14</strain>
        <tissue evidence="3">Whole fly</tissue>
    </source>
</reference>
<name>A0A6P4I458_DROKI</name>
<dbReference type="OrthoDB" id="7854289at2759"/>
<sequence>MPKKGKGKGKKAKARLTKAVLEQPALAVPKEPVFDRNLPVFSFDLVMTHLDVTGVPLTDPLKLVVSVTFGGNTFSLTASKTSIDVFNSSANLTFQKEPKDLVDNIMENGLGFEVTYDSELVGVGKTRLPKKLTNSINLDMKEFSYTRTCNLELDGKPKGKLEFLCKLFIKCGDYARAGETCRNLDKNISPQDIVFVIGKSKTHPNACDPCREALEIDARKQKDYVIQSSPVSR</sequence>
<dbReference type="Pfam" id="PF16032">
    <property type="entry name" value="DUF4788"/>
    <property type="match status" value="1"/>
</dbReference>
<feature type="domain" description="DUF4788" evidence="1">
    <location>
        <begin position="46"/>
        <end position="216"/>
    </location>
</feature>
<dbReference type="PANTHER" id="PTHR39079">
    <property type="entry name" value="FI08034P-RELATED"/>
    <property type="match status" value="1"/>
</dbReference>
<evidence type="ECO:0000259" key="1">
    <source>
        <dbReference type="Pfam" id="PF16032"/>
    </source>
</evidence>
<evidence type="ECO:0000313" key="2">
    <source>
        <dbReference type="Proteomes" id="UP001652661"/>
    </source>
</evidence>
<proteinExistence type="predicted"/>
<organism evidence="2 3">
    <name type="scientific">Drosophila kikkawai</name>
    <name type="common">Fruit fly</name>
    <dbReference type="NCBI Taxonomy" id="30033"/>
    <lineage>
        <taxon>Eukaryota</taxon>
        <taxon>Metazoa</taxon>
        <taxon>Ecdysozoa</taxon>
        <taxon>Arthropoda</taxon>
        <taxon>Hexapoda</taxon>
        <taxon>Insecta</taxon>
        <taxon>Pterygota</taxon>
        <taxon>Neoptera</taxon>
        <taxon>Endopterygota</taxon>
        <taxon>Diptera</taxon>
        <taxon>Brachycera</taxon>
        <taxon>Muscomorpha</taxon>
        <taxon>Ephydroidea</taxon>
        <taxon>Drosophilidae</taxon>
        <taxon>Drosophila</taxon>
        <taxon>Sophophora</taxon>
    </lineage>
</organism>
<protein>
    <recommendedName>
        <fullName evidence="1">DUF4788 domain-containing protein</fullName>
    </recommendedName>
</protein>
<dbReference type="InterPro" id="IPR031992">
    <property type="entry name" value="DUF4788"/>
</dbReference>
<accession>A0A6P4I458</accession>
<dbReference type="PANTHER" id="PTHR39079:SF1">
    <property type="entry name" value="GH11706P-RELATED"/>
    <property type="match status" value="1"/>
</dbReference>
<dbReference type="Proteomes" id="UP001652661">
    <property type="component" value="Chromosome 3R"/>
</dbReference>